<comment type="caution">
    <text evidence="2">The sequence shown here is derived from an EMBL/GenBank/DDBJ whole genome shotgun (WGS) entry which is preliminary data.</text>
</comment>
<dbReference type="RefSeq" id="WP_186881287.1">
    <property type="nucleotide sequence ID" value="NZ_JACOGG010000009.1"/>
</dbReference>
<proteinExistence type="predicted"/>
<dbReference type="PROSITE" id="PS51257">
    <property type="entry name" value="PROKAR_LIPOPROTEIN"/>
    <property type="match status" value="1"/>
</dbReference>
<dbReference type="Proteomes" id="UP000612361">
    <property type="component" value="Unassembled WGS sequence"/>
</dbReference>
<organism evidence="2 3">
    <name type="scientific">Undibacterium rugosum</name>
    <dbReference type="NCBI Taxonomy" id="2762291"/>
    <lineage>
        <taxon>Bacteria</taxon>
        <taxon>Pseudomonadati</taxon>
        <taxon>Pseudomonadota</taxon>
        <taxon>Betaproteobacteria</taxon>
        <taxon>Burkholderiales</taxon>
        <taxon>Oxalobacteraceae</taxon>
        <taxon>Undibacterium</taxon>
    </lineage>
</organism>
<evidence type="ECO:0000256" key="1">
    <source>
        <dbReference type="SAM" id="Phobius"/>
    </source>
</evidence>
<protein>
    <submittedName>
        <fullName evidence="2">Uncharacterized protein</fullName>
    </submittedName>
</protein>
<evidence type="ECO:0000313" key="3">
    <source>
        <dbReference type="Proteomes" id="UP000612361"/>
    </source>
</evidence>
<keyword evidence="3" id="KW-1185">Reference proteome</keyword>
<name>A0A923KT69_9BURK</name>
<sequence length="103" mass="11106">MNSNKLDLATVQTKFKVMAIATLFCFSALGCVDLMQAINTASIAHGMVGIAFIAFSLWSCRRVLYAGTPEKTAPASPLWGALYYSSCLILIAGVALKRGWIPF</sequence>
<feature type="transmembrane region" description="Helical" evidence="1">
    <location>
        <begin position="41"/>
        <end position="58"/>
    </location>
</feature>
<feature type="transmembrane region" description="Helical" evidence="1">
    <location>
        <begin position="15"/>
        <end position="34"/>
    </location>
</feature>
<dbReference type="AlphaFoldDB" id="A0A923KT69"/>
<accession>A0A923KT69</accession>
<keyword evidence="1" id="KW-0472">Membrane</keyword>
<keyword evidence="1" id="KW-1133">Transmembrane helix</keyword>
<dbReference type="EMBL" id="JACOGG010000009">
    <property type="protein sequence ID" value="MBC3935719.1"/>
    <property type="molecule type" value="Genomic_DNA"/>
</dbReference>
<keyword evidence="1" id="KW-0812">Transmembrane</keyword>
<reference evidence="2" key="1">
    <citation type="submission" date="2020-08" db="EMBL/GenBank/DDBJ databases">
        <title>Novel species isolated from subtropical streams in China.</title>
        <authorList>
            <person name="Lu H."/>
        </authorList>
    </citation>
    <scope>NUCLEOTIDE SEQUENCE</scope>
    <source>
        <strain evidence="2">CY7W</strain>
    </source>
</reference>
<gene>
    <name evidence="2" type="ORF">H8K47_10140</name>
</gene>
<feature type="transmembrane region" description="Helical" evidence="1">
    <location>
        <begin position="78"/>
        <end position="96"/>
    </location>
</feature>
<evidence type="ECO:0000313" key="2">
    <source>
        <dbReference type="EMBL" id="MBC3935719.1"/>
    </source>
</evidence>